<dbReference type="NCBIfam" id="NF010532">
    <property type="entry name" value="PRK13922.9-3"/>
    <property type="match status" value="1"/>
</dbReference>
<reference evidence="9 10" key="1">
    <citation type="submission" date="2018-07" db="EMBL/GenBank/DDBJ databases">
        <title>Genome sequencing of Runella.</title>
        <authorList>
            <person name="Baek M.-G."/>
            <person name="Yi H."/>
        </authorList>
    </citation>
    <scope>NUCLEOTIDE SEQUENCE [LARGE SCALE GENOMIC DNA]</scope>
    <source>
        <strain evidence="9 10">HYN0085</strain>
    </source>
</reference>
<dbReference type="InterPro" id="IPR055342">
    <property type="entry name" value="MreC_beta-barrel_core"/>
</dbReference>
<feature type="coiled-coil region" evidence="6">
    <location>
        <begin position="60"/>
        <end position="87"/>
    </location>
</feature>
<dbReference type="Pfam" id="PF04085">
    <property type="entry name" value="MreC"/>
    <property type="match status" value="1"/>
</dbReference>
<dbReference type="RefSeq" id="WP_114067596.1">
    <property type="nucleotide sequence ID" value="NZ_CP030850.1"/>
</dbReference>
<protein>
    <recommendedName>
        <fullName evidence="2 5">Cell shape-determining protein MreC</fullName>
    </recommendedName>
    <alternativeName>
        <fullName evidence="4 5">Cell shape protein MreC</fullName>
    </alternativeName>
</protein>
<evidence type="ECO:0000256" key="1">
    <source>
        <dbReference type="ARBA" id="ARBA00009369"/>
    </source>
</evidence>
<evidence type="ECO:0000256" key="3">
    <source>
        <dbReference type="ARBA" id="ARBA00022960"/>
    </source>
</evidence>
<gene>
    <name evidence="9" type="ORF">DR864_14185</name>
</gene>
<dbReference type="OrthoDB" id="9811827at2"/>
<proteinExistence type="inferred from homology"/>
<evidence type="ECO:0000256" key="5">
    <source>
        <dbReference type="PIRNR" id="PIRNR038471"/>
    </source>
</evidence>
<name>A0A344TJJ4_9BACT</name>
<keyword evidence="10" id="KW-1185">Reference proteome</keyword>
<dbReference type="PANTHER" id="PTHR34138">
    <property type="entry name" value="CELL SHAPE-DETERMINING PROTEIN MREC"/>
    <property type="match status" value="1"/>
</dbReference>
<feature type="transmembrane region" description="Helical" evidence="7">
    <location>
        <begin position="12"/>
        <end position="29"/>
    </location>
</feature>
<dbReference type="InterPro" id="IPR042177">
    <property type="entry name" value="Cell/Rod_1"/>
</dbReference>
<dbReference type="EMBL" id="CP030850">
    <property type="protein sequence ID" value="AXE18815.1"/>
    <property type="molecule type" value="Genomic_DNA"/>
</dbReference>
<dbReference type="AlphaFoldDB" id="A0A344TJJ4"/>
<keyword evidence="7" id="KW-1133">Transmembrane helix</keyword>
<dbReference type="PANTHER" id="PTHR34138:SF1">
    <property type="entry name" value="CELL SHAPE-DETERMINING PROTEIN MREC"/>
    <property type="match status" value="1"/>
</dbReference>
<evidence type="ECO:0000259" key="8">
    <source>
        <dbReference type="Pfam" id="PF04085"/>
    </source>
</evidence>
<accession>A0A344TJJ4</accession>
<keyword evidence="7" id="KW-0812">Transmembrane</keyword>
<dbReference type="GO" id="GO:0008360">
    <property type="term" value="P:regulation of cell shape"/>
    <property type="evidence" value="ECO:0007669"/>
    <property type="project" value="UniProtKB-KW"/>
</dbReference>
<keyword evidence="3 5" id="KW-0133">Cell shape</keyword>
<dbReference type="PIRSF" id="PIRSF038471">
    <property type="entry name" value="MreC"/>
    <property type="match status" value="1"/>
</dbReference>
<dbReference type="Gene3D" id="2.40.10.340">
    <property type="entry name" value="Rod shape-determining protein MreC, domain 1"/>
    <property type="match status" value="1"/>
</dbReference>
<dbReference type="Gene3D" id="2.40.10.350">
    <property type="entry name" value="Rod shape-determining protein MreC, domain 2"/>
    <property type="match status" value="1"/>
</dbReference>
<keyword evidence="6" id="KW-0175">Coiled coil</keyword>
<keyword evidence="7" id="KW-0472">Membrane</keyword>
<evidence type="ECO:0000256" key="7">
    <source>
        <dbReference type="SAM" id="Phobius"/>
    </source>
</evidence>
<evidence type="ECO:0000313" key="10">
    <source>
        <dbReference type="Proteomes" id="UP000251993"/>
    </source>
</evidence>
<dbReference type="InterPro" id="IPR042175">
    <property type="entry name" value="Cell/Rod_MreC_2"/>
</dbReference>
<evidence type="ECO:0000256" key="2">
    <source>
        <dbReference type="ARBA" id="ARBA00013855"/>
    </source>
</evidence>
<dbReference type="GO" id="GO:0005886">
    <property type="term" value="C:plasma membrane"/>
    <property type="evidence" value="ECO:0007669"/>
    <property type="project" value="TreeGrafter"/>
</dbReference>
<dbReference type="Proteomes" id="UP000251993">
    <property type="component" value="Chromosome"/>
</dbReference>
<evidence type="ECO:0000313" key="9">
    <source>
        <dbReference type="EMBL" id="AXE18815.1"/>
    </source>
</evidence>
<organism evidence="9 10">
    <name type="scientific">Runella rosea</name>
    <dbReference type="NCBI Taxonomy" id="2259595"/>
    <lineage>
        <taxon>Bacteria</taxon>
        <taxon>Pseudomonadati</taxon>
        <taxon>Bacteroidota</taxon>
        <taxon>Cytophagia</taxon>
        <taxon>Cytophagales</taxon>
        <taxon>Spirosomataceae</taxon>
        <taxon>Runella</taxon>
    </lineage>
</organism>
<comment type="function">
    <text evidence="5">Involved in formation and maintenance of cell shape.</text>
</comment>
<evidence type="ECO:0000256" key="4">
    <source>
        <dbReference type="ARBA" id="ARBA00032089"/>
    </source>
</evidence>
<dbReference type="KEGG" id="run:DR864_14185"/>
<dbReference type="InterPro" id="IPR007221">
    <property type="entry name" value="MreC"/>
</dbReference>
<evidence type="ECO:0000256" key="6">
    <source>
        <dbReference type="SAM" id="Coils"/>
    </source>
</evidence>
<feature type="domain" description="Rod shape-determining protein MreC beta-barrel core" evidence="8">
    <location>
        <begin position="114"/>
        <end position="262"/>
    </location>
</feature>
<comment type="similarity">
    <text evidence="1 5">Belongs to the MreC family.</text>
</comment>
<sequence length="282" mass="31887">MLQLFEFIARNRNFILFVLLEVFSFWLLVNNNNYWSVEYFNTANSLNARALETSNTLREYTNLRQVNEALAEENRRLNERVTAMQQLNPSNAPVGYKADSAFASRYKFVTIAKVIDNSTHRADNYLTIDKGYADGVKVGMGVISSTGVVGKVKSCNEHFSVITSILHSQYMISTKLLRSGENGNAEWENNSIPSIIQLKDISRYKPISKGDTAVTSDYNAVFPPGVPVGYIKSFKVAPDQAFFEIDLQLATDFSKVSYVYLVDNKLSEKQQSLQESLINKRK</sequence>